<accession>A0AAT9J880</accession>
<name>A0AAT9J880_9CAUD</name>
<feature type="compositionally biased region" description="Basic and acidic residues" evidence="1">
    <location>
        <begin position="366"/>
        <end position="378"/>
    </location>
</feature>
<feature type="compositionally biased region" description="Acidic residues" evidence="1">
    <location>
        <begin position="388"/>
        <end position="402"/>
    </location>
</feature>
<reference evidence="4" key="2">
    <citation type="submission" date="2024-05" db="EMBL/GenBank/DDBJ databases">
        <authorList>
            <person name="Matrishin C.B."/>
            <person name="Kauffman K.M."/>
        </authorList>
    </citation>
    <scope>NUCLEOTIDE SEQUENCE</scope>
</reference>
<evidence type="ECO:0000256" key="1">
    <source>
        <dbReference type="SAM" id="MobiDB-lite"/>
    </source>
</evidence>
<organism evidence="4">
    <name type="scientific">Porphyromonas phage phage012a_381OKJP</name>
    <dbReference type="NCBI Taxonomy" id="3154102"/>
    <lineage>
        <taxon>Viruses</taxon>
        <taxon>Duplodnaviria</taxon>
        <taxon>Heunggongvirae</taxon>
        <taxon>Uroviricota</taxon>
        <taxon>Caudoviricetes</taxon>
        <taxon>Alisviridae</taxon>
        <taxon>Honmavirus</taxon>
        <taxon>Honmavirus pging00G</taxon>
    </lineage>
</organism>
<dbReference type="InterPro" id="IPR041110">
    <property type="entry name" value="PBECR2"/>
</dbReference>
<feature type="region of interest" description="Disordered" evidence="1">
    <location>
        <begin position="366"/>
        <end position="411"/>
    </location>
</feature>
<proteinExistence type="predicted"/>
<reference evidence="4" key="1">
    <citation type="journal article" date="2023" name="Microbiome">
        <title>Phages are unrecognized players in the ecology of the oral pathogen Porphyromonas gingivalis.</title>
        <authorList>
            <person name="Matrishin C.B."/>
            <person name="Haase E.M."/>
            <person name="Dewhirst F.E."/>
            <person name="Mark Welch J.L."/>
            <person name="Miranda-Sanchez F."/>
            <person name="Chen T."/>
            <person name="MacFarland D.C."/>
            <person name="Kauffman K.M."/>
        </authorList>
    </citation>
    <scope>NUCLEOTIDE SEQUENCE</scope>
</reference>
<evidence type="ECO:0000313" key="4">
    <source>
        <dbReference type="EMBL" id="DBA55124.1"/>
    </source>
</evidence>
<dbReference type="Pfam" id="PF18810">
    <property type="entry name" value="PBECR2"/>
    <property type="match status" value="1"/>
</dbReference>
<protein>
    <submittedName>
        <fullName evidence="4">Portal</fullName>
    </submittedName>
</protein>
<dbReference type="Pfam" id="PF06074">
    <property type="entry name" value="Portal_Mu"/>
    <property type="match status" value="1"/>
</dbReference>
<dbReference type="InterPro" id="IPR006528">
    <property type="entry name" value="Phage_head_morphogenesis_dom"/>
</dbReference>
<dbReference type="InterPro" id="IPR009279">
    <property type="entry name" value="Portal_Mu"/>
</dbReference>
<dbReference type="EMBL" id="BK068093">
    <property type="protein sequence ID" value="DBA55124.1"/>
    <property type="molecule type" value="Genomic_DNA"/>
</dbReference>
<evidence type="ECO:0000259" key="3">
    <source>
        <dbReference type="Pfam" id="PF18810"/>
    </source>
</evidence>
<sequence>MSKHKRPQRATQQAGGKTAGGVVVNQIIVKAPNRKVLDVGDWRKALKSAEFGRPKQLFDLFDDVLLDGVLGDAVQKRIDAVTNSDLTFQDANGETVEEMTDLIDSLAFEELLAEIIKAKMWGRSAVEFEFGDAFRVHPIPAKHISLHTRTILVNDTDERGISYEGDPFVLVLGKERDFGLILKAAPLAIYKRGGFGDWSQWVELFGMPRRIGKYNVYDPESRKLMEEALARSGSAPYLITPIGTEIQTEQTNSGTGSSYDEFRKACNEEILVTILGQTMTTMQGDKGARSLGEVHKEVEEGKNRSDLRFVQRALNEHVIPILEARGFPVSGGRFIFPEAAEPLSVADVVQLSDILPIPQSFLHDKYSIPAPKDGEPIARRSPAFDLTPPDDPDDNGDDDPDTPENPTALSDDDLSFFSRIRRFFASAPSQGGAYTGKAPIALTDTASLNERLMARVATGEASYFDFELFEYLSNDLVRAIRTTYKRSIANADYTYNGPDDAYLTALEMNLFHFSAAKTLSEVQELNKLFRESKSFAEFTAKASMICDKFNRAWQKTEYETAVLTAEAASTYHRLKGKKNIFPYWQYNTVGDERVREEHEKIAGVVLPVDDPVWGQIYPPNGWKCRCRVDPKMAHEVTAEMVAESRTRVKEYIDSPEWAALTDQGWGVNRAESAEVFGANQMYIRKFPGKAAKYLGKLYYNDYGLDSFGKKMEAANTPAPKYEGEAGDWHDSHKLIEDYNGRKVAMTEEVFIKHTTKKYTKTRVPLLECIPDVLKNPDEVWINDYVGRFSDMNFIKFYEGKCIVVICEITAGRVYQVKTWFEIHAASKPKESTKASRAIDPRWRYRRGLLIKKG</sequence>
<dbReference type="NCBIfam" id="TIGR01641">
    <property type="entry name" value="phageSPP1_gp7"/>
    <property type="match status" value="1"/>
</dbReference>
<feature type="domain" description="Phage-Barnase-EndoU-ColicinE5/D-RelE like nuclease 2" evidence="3">
    <location>
        <begin position="728"/>
        <end position="829"/>
    </location>
</feature>
<evidence type="ECO:0000259" key="2">
    <source>
        <dbReference type="Pfam" id="PF04233"/>
    </source>
</evidence>
<feature type="domain" description="Phage head morphogenesis" evidence="2">
    <location>
        <begin position="550"/>
        <end position="628"/>
    </location>
</feature>
<dbReference type="Pfam" id="PF04233">
    <property type="entry name" value="Phage_Mu_F"/>
    <property type="match status" value="1"/>
</dbReference>